<accession>A0A7R8UI56</accession>
<dbReference type="InParanoid" id="A0A7R8UI56"/>
<dbReference type="AlphaFoldDB" id="A0A7R8UI56"/>
<keyword evidence="2" id="KW-1185">Reference proteome</keyword>
<dbReference type="Proteomes" id="UP000594454">
    <property type="component" value="Chromosome 2"/>
</dbReference>
<protein>
    <submittedName>
        <fullName evidence="1">Uncharacterized protein</fullName>
    </submittedName>
</protein>
<organism evidence="1 2">
    <name type="scientific">Hermetia illucens</name>
    <name type="common">Black soldier fly</name>
    <dbReference type="NCBI Taxonomy" id="343691"/>
    <lineage>
        <taxon>Eukaryota</taxon>
        <taxon>Metazoa</taxon>
        <taxon>Ecdysozoa</taxon>
        <taxon>Arthropoda</taxon>
        <taxon>Hexapoda</taxon>
        <taxon>Insecta</taxon>
        <taxon>Pterygota</taxon>
        <taxon>Neoptera</taxon>
        <taxon>Endopterygota</taxon>
        <taxon>Diptera</taxon>
        <taxon>Brachycera</taxon>
        <taxon>Stratiomyomorpha</taxon>
        <taxon>Stratiomyidae</taxon>
        <taxon>Hermetiinae</taxon>
        <taxon>Hermetia</taxon>
    </lineage>
</organism>
<dbReference type="EMBL" id="LR899010">
    <property type="protein sequence ID" value="CAD7081221.1"/>
    <property type="molecule type" value="Genomic_DNA"/>
</dbReference>
<reference evidence="1 2" key="1">
    <citation type="submission" date="2020-11" db="EMBL/GenBank/DDBJ databases">
        <authorList>
            <person name="Wallbank WR R."/>
            <person name="Pardo Diaz C."/>
            <person name="Kozak K."/>
            <person name="Martin S."/>
            <person name="Jiggins C."/>
            <person name="Moest M."/>
            <person name="Warren A I."/>
            <person name="Generalovic N T."/>
            <person name="Byers J.R.P. K."/>
            <person name="Montejo-Kovacevich G."/>
            <person name="Yen C E."/>
        </authorList>
    </citation>
    <scope>NUCLEOTIDE SEQUENCE [LARGE SCALE GENOMIC DNA]</scope>
</reference>
<sequence>MLRACAVLNTQWEVLPTMLGTETGLSKTSFQRGYKGMSGGFPFVQKDTSEKLCALLKGALTLDNVVIYKNFLMKSG</sequence>
<name>A0A7R8UI56_HERIL</name>
<evidence type="ECO:0000313" key="1">
    <source>
        <dbReference type="EMBL" id="CAD7081221.1"/>
    </source>
</evidence>
<evidence type="ECO:0000313" key="2">
    <source>
        <dbReference type="Proteomes" id="UP000594454"/>
    </source>
</evidence>
<gene>
    <name evidence="1" type="ORF">HERILL_LOCUS4338</name>
</gene>
<proteinExistence type="predicted"/>